<dbReference type="GO" id="GO:0048024">
    <property type="term" value="P:regulation of mRNA splicing, via spliceosome"/>
    <property type="evidence" value="ECO:0007669"/>
    <property type="project" value="TreeGrafter"/>
</dbReference>
<evidence type="ECO:0000259" key="1">
    <source>
        <dbReference type="SMART" id="SM00322"/>
    </source>
</evidence>
<dbReference type="GO" id="GO:0003729">
    <property type="term" value="F:mRNA binding"/>
    <property type="evidence" value="ECO:0007669"/>
    <property type="project" value="TreeGrafter"/>
</dbReference>
<evidence type="ECO:0000313" key="3">
    <source>
        <dbReference type="Proteomes" id="UP000054805"/>
    </source>
</evidence>
<feature type="domain" description="K Homology" evidence="1">
    <location>
        <begin position="271"/>
        <end position="342"/>
    </location>
</feature>
<accession>A0A0V1J668</accession>
<dbReference type="GO" id="GO:0005634">
    <property type="term" value="C:nucleus"/>
    <property type="evidence" value="ECO:0007669"/>
    <property type="project" value="TreeGrafter"/>
</dbReference>
<evidence type="ECO:0000313" key="2">
    <source>
        <dbReference type="EMBL" id="KRZ30465.1"/>
    </source>
</evidence>
<dbReference type="Gene3D" id="3.30.1370.10">
    <property type="entry name" value="K Homology domain, type 1"/>
    <property type="match status" value="2"/>
</dbReference>
<dbReference type="EMBL" id="JYDS01000034">
    <property type="protein sequence ID" value="KRZ30465.1"/>
    <property type="molecule type" value="Genomic_DNA"/>
</dbReference>
<dbReference type="SUPFAM" id="SSF54791">
    <property type="entry name" value="Eukaryotic type KH-domain (KH-domain type I)"/>
    <property type="match status" value="3"/>
</dbReference>
<dbReference type="InterPro" id="IPR004087">
    <property type="entry name" value="KH_dom"/>
</dbReference>
<keyword evidence="3" id="KW-1185">Reference proteome</keyword>
<dbReference type="PANTHER" id="PTHR11208">
    <property type="entry name" value="RNA-BINDING PROTEIN RELATED"/>
    <property type="match status" value="1"/>
</dbReference>
<dbReference type="InterPro" id="IPR045071">
    <property type="entry name" value="BBP-like"/>
</dbReference>
<gene>
    <name evidence="2" type="primary">QKI</name>
    <name evidence="2" type="ORF">T4B_2363</name>
</gene>
<dbReference type="PANTHER" id="PTHR11208:SF125">
    <property type="entry name" value="KH DOMAIN-CONTAINING RNA-BINDING PROTEIN QKI"/>
    <property type="match status" value="1"/>
</dbReference>
<dbReference type="InterPro" id="IPR036612">
    <property type="entry name" value="KH_dom_type_1_sf"/>
</dbReference>
<organism evidence="2 3">
    <name type="scientific">Trichinella pseudospiralis</name>
    <name type="common">Parasitic roundworm</name>
    <dbReference type="NCBI Taxonomy" id="6337"/>
    <lineage>
        <taxon>Eukaryota</taxon>
        <taxon>Metazoa</taxon>
        <taxon>Ecdysozoa</taxon>
        <taxon>Nematoda</taxon>
        <taxon>Enoplea</taxon>
        <taxon>Dorylaimia</taxon>
        <taxon>Trichinellida</taxon>
        <taxon>Trichinellidae</taxon>
        <taxon>Trichinella</taxon>
    </lineage>
</organism>
<feature type="domain" description="K Homology" evidence="1">
    <location>
        <begin position="443"/>
        <end position="518"/>
    </location>
</feature>
<dbReference type="SMART" id="SM00322">
    <property type="entry name" value="KH"/>
    <property type="match status" value="3"/>
</dbReference>
<comment type="caution">
    <text evidence="2">The sequence shown here is derived from an EMBL/GenBank/DDBJ whole genome shotgun (WGS) entry which is preliminary data.</text>
</comment>
<name>A0A0V1J668_TRIPS</name>
<dbReference type="AlphaFoldDB" id="A0A0V1J668"/>
<reference evidence="2 3" key="1">
    <citation type="submission" date="2015-01" db="EMBL/GenBank/DDBJ databases">
        <title>Evolution of Trichinella species and genotypes.</title>
        <authorList>
            <person name="Korhonen P.K."/>
            <person name="Edoardo P."/>
            <person name="Giuseppe L.R."/>
            <person name="Gasser R.B."/>
        </authorList>
    </citation>
    <scope>NUCLEOTIDE SEQUENCE [LARGE SCALE GENOMIC DNA]</scope>
    <source>
        <strain evidence="2">ISS588</strain>
    </source>
</reference>
<feature type="domain" description="K Homology" evidence="1">
    <location>
        <begin position="66"/>
        <end position="141"/>
    </location>
</feature>
<sequence>MSSLSELSSSSVSQADEEFIRQLIINAEQHILLHHVNKLLTLPTFQNIIQIPTPEPIGQIKKGFAEACYLTGCFPFNVVSRIIGPRGCTVKAIQILCGCSIQLDFIKYNLLQIQIHARPDYESIVKFKIWKAFELIHCLLRTDPSGEDMVKIIQFDDLKFYENQVEIIKNCFTTQQPYHSDINDASAVSSNDYSVVKRFSLEMLNDINDASAVSSNDYSVVKRFSLEMLKVLEKRMLTYHMNNLLELPMLRDIFSIPLPAASGRVINGYAKKIYSALDFPFNIGGRIIGPRGLTAKVIQAVCGCRIRLRCKEVNPLQVEVFVERDFESIVEFKLWRAFECIDCLLKTFSSDEDMVNEIQLKDLKLYTAQVEMFNAYFSFNCANFSDADSLNALLNEKDLLTTVAIVDMFEKLEKNIGFYHIKNLLTLTRLHNMLRIPPPERDGEIRTEFAVKSYSTLNYPFDVAGRIIGPHNLTAIAIQNICECRIQLRYEQNNTLKVMVSAENDCENVLKFKLWKAFQCIDCLLEIYPFDEDFVGAVQQTDLHFWERQMEIIFNNLPIISSLPVSQQDASFAVSSENFKKTN</sequence>
<protein>
    <submittedName>
        <fullName evidence="2">Protein quaking</fullName>
    </submittedName>
</protein>
<proteinExistence type="predicted"/>
<dbReference type="Proteomes" id="UP000054805">
    <property type="component" value="Unassembled WGS sequence"/>
</dbReference>